<evidence type="ECO:0000313" key="1">
    <source>
        <dbReference type="EMBL" id="RDX92257.1"/>
    </source>
</evidence>
<name>A0A371GNX6_MUCPR</name>
<gene>
    <name evidence="1" type="ORF">CR513_25640</name>
</gene>
<protein>
    <submittedName>
        <fullName evidence="1">Uncharacterized protein</fullName>
    </submittedName>
</protein>
<dbReference type="AlphaFoldDB" id="A0A371GNX6"/>
<dbReference type="OrthoDB" id="1731207at2759"/>
<sequence length="83" mass="10101">MGLKVEQVFKCFDFNDQIKVKLVTLKFSMLHDVKRRRRPSAKTWAKLRRELRSLFFPIILKIFTINSKDYIKSLRVWRTITKK</sequence>
<evidence type="ECO:0000313" key="2">
    <source>
        <dbReference type="Proteomes" id="UP000257109"/>
    </source>
</evidence>
<reference evidence="1" key="1">
    <citation type="submission" date="2018-05" db="EMBL/GenBank/DDBJ databases">
        <title>Draft genome of Mucuna pruriens seed.</title>
        <authorList>
            <person name="Nnadi N.E."/>
            <person name="Vos R."/>
            <person name="Hasami M.H."/>
            <person name="Devisetty U.K."/>
            <person name="Aguiy J.C."/>
        </authorList>
    </citation>
    <scope>NUCLEOTIDE SEQUENCE [LARGE SCALE GENOMIC DNA]</scope>
    <source>
        <strain evidence="1">JCA_2017</strain>
    </source>
</reference>
<dbReference type="EMBL" id="QJKJ01004913">
    <property type="protein sequence ID" value="RDX92257.1"/>
    <property type="molecule type" value="Genomic_DNA"/>
</dbReference>
<feature type="non-terminal residue" evidence="1">
    <location>
        <position position="83"/>
    </location>
</feature>
<accession>A0A371GNX6</accession>
<comment type="caution">
    <text evidence="1">The sequence shown here is derived from an EMBL/GenBank/DDBJ whole genome shotgun (WGS) entry which is preliminary data.</text>
</comment>
<keyword evidence="2" id="KW-1185">Reference proteome</keyword>
<dbReference type="Proteomes" id="UP000257109">
    <property type="component" value="Unassembled WGS sequence"/>
</dbReference>
<proteinExistence type="predicted"/>
<organism evidence="1 2">
    <name type="scientific">Mucuna pruriens</name>
    <name type="common">Velvet bean</name>
    <name type="synonym">Dolichos pruriens</name>
    <dbReference type="NCBI Taxonomy" id="157652"/>
    <lineage>
        <taxon>Eukaryota</taxon>
        <taxon>Viridiplantae</taxon>
        <taxon>Streptophyta</taxon>
        <taxon>Embryophyta</taxon>
        <taxon>Tracheophyta</taxon>
        <taxon>Spermatophyta</taxon>
        <taxon>Magnoliopsida</taxon>
        <taxon>eudicotyledons</taxon>
        <taxon>Gunneridae</taxon>
        <taxon>Pentapetalae</taxon>
        <taxon>rosids</taxon>
        <taxon>fabids</taxon>
        <taxon>Fabales</taxon>
        <taxon>Fabaceae</taxon>
        <taxon>Papilionoideae</taxon>
        <taxon>50 kb inversion clade</taxon>
        <taxon>NPAAA clade</taxon>
        <taxon>indigoferoid/millettioid clade</taxon>
        <taxon>Phaseoleae</taxon>
        <taxon>Mucuna</taxon>
    </lineage>
</organism>